<dbReference type="GO" id="GO:0032259">
    <property type="term" value="P:methylation"/>
    <property type="evidence" value="ECO:0007669"/>
    <property type="project" value="UniProtKB-KW"/>
</dbReference>
<sequence>MIRSQPIRNAISGCNRCSKGPSFTTSRLAALSRQYSSVTSPPPSQQPDSNGPSKTLAQVLADSIKASGPLSVSTFMRTCLLDPEQGYYASANAAGSSSDQAGRDVLGARGDFITSPEISQVFGELLAIFFIARWQTVMPDGQTRLVELGPGRGTLLADMIRTFARFSAFFNTIKSIHLVETSPGLMALQHDAIEAALTQAGKKIVPADQEVLADDEVKLEWFPIADSVPVQNDTWSMVVAHEFFDALPTHIFERSADGFREVLVDIERAKTGQSGITVLKPGDLTGAKSSTPSADSTDAKFRYVISSSPTPWSVLLAARNPRFQVLQPGQRVEVSPEAWATARKMGELVSGRKARAGKPERESDEQRLERERGESERLQTPSKGGAGLVIDYGDEKAFGGSFRAFKSHKIVDPLDAPGTADLTCNVDFSYLKNALAMTDARSLGPMFQSHFLQALGVEQRVEALVKNAKDAERGKEIDHAAKRLVDANGMGAQYKVLGICSEAQTGGPSVKQVEEGVTAADQDKVMCYPFEM</sequence>
<keyword evidence="10" id="KW-1185">Reference proteome</keyword>
<evidence type="ECO:0000256" key="1">
    <source>
        <dbReference type="ARBA" id="ARBA00004173"/>
    </source>
</evidence>
<evidence type="ECO:0000313" key="9">
    <source>
        <dbReference type="EMBL" id="PWN33783.1"/>
    </source>
</evidence>
<comment type="function">
    <text evidence="7">Arginine methyltransferase involved in the assembly or stability of mitochondrial NADH:ubiquinone oxidoreductase complex (complex I).</text>
</comment>
<evidence type="ECO:0000256" key="6">
    <source>
        <dbReference type="ARBA" id="ARBA00048612"/>
    </source>
</evidence>
<keyword evidence="5 7" id="KW-0496">Mitochondrion</keyword>
<feature type="compositionally biased region" description="Basic and acidic residues" evidence="8">
    <location>
        <begin position="357"/>
        <end position="377"/>
    </location>
</feature>
<dbReference type="SUPFAM" id="SSF53335">
    <property type="entry name" value="S-adenosyl-L-methionine-dependent methyltransferases"/>
    <property type="match status" value="2"/>
</dbReference>
<evidence type="ECO:0000256" key="8">
    <source>
        <dbReference type="SAM" id="MobiDB-lite"/>
    </source>
</evidence>
<gene>
    <name evidence="9" type="ORF">FA14DRAFT_161463</name>
</gene>
<dbReference type="EMBL" id="KZ819604">
    <property type="protein sequence ID" value="PWN33783.1"/>
    <property type="molecule type" value="Genomic_DNA"/>
</dbReference>
<reference evidence="9 10" key="1">
    <citation type="journal article" date="2018" name="Mol. Biol. Evol.">
        <title>Broad Genomic Sampling Reveals a Smut Pathogenic Ancestry of the Fungal Clade Ustilaginomycotina.</title>
        <authorList>
            <person name="Kijpornyongpan T."/>
            <person name="Mondo S.J."/>
            <person name="Barry K."/>
            <person name="Sandor L."/>
            <person name="Lee J."/>
            <person name="Lipzen A."/>
            <person name="Pangilinan J."/>
            <person name="LaButti K."/>
            <person name="Hainaut M."/>
            <person name="Henrissat B."/>
            <person name="Grigoriev I.V."/>
            <person name="Spatafora J.W."/>
            <person name="Aime M.C."/>
        </authorList>
    </citation>
    <scope>NUCLEOTIDE SEQUENCE [LARGE SCALE GENOMIC DNA]</scope>
    <source>
        <strain evidence="9 10">MCA 3882</strain>
    </source>
</reference>
<keyword evidence="4 7" id="KW-0808">Transferase</keyword>
<dbReference type="InterPro" id="IPR003788">
    <property type="entry name" value="NDUFAF7"/>
</dbReference>
<comment type="subcellular location">
    <subcellularLocation>
        <location evidence="1 7">Mitochondrion</location>
    </subcellularLocation>
</comment>
<evidence type="ECO:0000256" key="2">
    <source>
        <dbReference type="ARBA" id="ARBA00005891"/>
    </source>
</evidence>
<dbReference type="PANTHER" id="PTHR12049">
    <property type="entry name" value="PROTEIN ARGININE METHYLTRANSFERASE NDUFAF7, MITOCHONDRIAL"/>
    <property type="match status" value="1"/>
</dbReference>
<accession>A0A316VBZ9</accession>
<dbReference type="GeneID" id="37020914"/>
<dbReference type="OrthoDB" id="438553at2759"/>
<dbReference type="RefSeq" id="XP_025354085.1">
    <property type="nucleotide sequence ID" value="XM_025499133.1"/>
</dbReference>
<dbReference type="GO" id="GO:0035243">
    <property type="term" value="F:protein-arginine omega-N symmetric methyltransferase activity"/>
    <property type="evidence" value="ECO:0007669"/>
    <property type="project" value="UniProtKB-EC"/>
</dbReference>
<feature type="region of interest" description="Disordered" evidence="8">
    <location>
        <begin position="350"/>
        <end position="386"/>
    </location>
</feature>
<comment type="similarity">
    <text evidence="2 7">Belongs to the NDUFAF7 family.</text>
</comment>
<dbReference type="STRING" id="1280837.A0A316VBZ9"/>
<comment type="catalytic activity">
    <reaction evidence="6 7">
        <text>L-arginyl-[protein] + 2 S-adenosyl-L-methionine = N(omega),N(omega)'-dimethyl-L-arginyl-[protein] + 2 S-adenosyl-L-homocysteine + 2 H(+)</text>
        <dbReference type="Rhea" id="RHEA:48108"/>
        <dbReference type="Rhea" id="RHEA-COMP:10532"/>
        <dbReference type="Rhea" id="RHEA-COMP:11992"/>
        <dbReference type="ChEBI" id="CHEBI:15378"/>
        <dbReference type="ChEBI" id="CHEBI:29965"/>
        <dbReference type="ChEBI" id="CHEBI:57856"/>
        <dbReference type="ChEBI" id="CHEBI:59789"/>
        <dbReference type="ChEBI" id="CHEBI:88221"/>
        <dbReference type="EC" id="2.1.1.320"/>
    </reaction>
</comment>
<dbReference type="Pfam" id="PF02636">
    <property type="entry name" value="Methyltransf_28"/>
    <property type="match status" value="1"/>
</dbReference>
<dbReference type="GO" id="GO:0005739">
    <property type="term" value="C:mitochondrion"/>
    <property type="evidence" value="ECO:0007669"/>
    <property type="project" value="UniProtKB-SubCell"/>
</dbReference>
<feature type="region of interest" description="Disordered" evidence="8">
    <location>
        <begin position="34"/>
        <end position="54"/>
    </location>
</feature>
<dbReference type="PANTHER" id="PTHR12049:SF7">
    <property type="entry name" value="PROTEIN ARGININE METHYLTRANSFERASE NDUFAF7, MITOCHONDRIAL"/>
    <property type="match status" value="1"/>
</dbReference>
<dbReference type="AlphaFoldDB" id="A0A316VBZ9"/>
<dbReference type="EC" id="2.1.1.320" evidence="7"/>
<proteinExistence type="inferred from homology"/>
<evidence type="ECO:0000256" key="5">
    <source>
        <dbReference type="ARBA" id="ARBA00023128"/>
    </source>
</evidence>
<evidence type="ECO:0000256" key="7">
    <source>
        <dbReference type="RuleBase" id="RU364114"/>
    </source>
</evidence>
<organism evidence="9 10">
    <name type="scientific">Meira miltonrushii</name>
    <dbReference type="NCBI Taxonomy" id="1280837"/>
    <lineage>
        <taxon>Eukaryota</taxon>
        <taxon>Fungi</taxon>
        <taxon>Dikarya</taxon>
        <taxon>Basidiomycota</taxon>
        <taxon>Ustilaginomycotina</taxon>
        <taxon>Exobasidiomycetes</taxon>
        <taxon>Exobasidiales</taxon>
        <taxon>Brachybasidiaceae</taxon>
        <taxon>Meira</taxon>
    </lineage>
</organism>
<dbReference type="InterPro" id="IPR038375">
    <property type="entry name" value="NDUFAF7_sf"/>
</dbReference>
<dbReference type="Proteomes" id="UP000245771">
    <property type="component" value="Unassembled WGS sequence"/>
</dbReference>
<keyword evidence="3 7" id="KW-0489">Methyltransferase</keyword>
<name>A0A316VBZ9_9BASI</name>
<evidence type="ECO:0000256" key="4">
    <source>
        <dbReference type="ARBA" id="ARBA00022679"/>
    </source>
</evidence>
<dbReference type="GO" id="GO:0032981">
    <property type="term" value="P:mitochondrial respiratory chain complex I assembly"/>
    <property type="evidence" value="ECO:0007669"/>
    <property type="project" value="TreeGrafter"/>
</dbReference>
<protein>
    <recommendedName>
        <fullName evidence="7">Protein arginine methyltransferase NDUFAF7</fullName>
        <ecNumber evidence="7">2.1.1.320</ecNumber>
    </recommendedName>
</protein>
<dbReference type="InParanoid" id="A0A316VBZ9"/>
<evidence type="ECO:0000256" key="3">
    <source>
        <dbReference type="ARBA" id="ARBA00022603"/>
    </source>
</evidence>
<dbReference type="InterPro" id="IPR029063">
    <property type="entry name" value="SAM-dependent_MTases_sf"/>
</dbReference>
<evidence type="ECO:0000313" key="10">
    <source>
        <dbReference type="Proteomes" id="UP000245771"/>
    </source>
</evidence>
<dbReference type="Gene3D" id="3.40.50.12710">
    <property type="match status" value="1"/>
</dbReference>